<comment type="caution">
    <text evidence="1">The sequence shown here is derived from an EMBL/GenBank/DDBJ whole genome shotgun (WGS) entry which is preliminary data.</text>
</comment>
<organism evidence="1 2">
    <name type="scientific">Listeria fleischmannii 1991</name>
    <dbReference type="NCBI Taxonomy" id="1430899"/>
    <lineage>
        <taxon>Bacteria</taxon>
        <taxon>Bacillati</taxon>
        <taxon>Bacillota</taxon>
        <taxon>Bacilli</taxon>
        <taxon>Bacillales</taxon>
        <taxon>Listeriaceae</taxon>
        <taxon>Listeria</taxon>
    </lineage>
</organism>
<evidence type="ECO:0000313" key="2">
    <source>
        <dbReference type="Proteomes" id="UP000052258"/>
    </source>
</evidence>
<dbReference type="OrthoDB" id="2361231at2"/>
<dbReference type="Proteomes" id="UP000052258">
    <property type="component" value="Unassembled WGS sequence"/>
</dbReference>
<sequence>MSKEEFLEYKPIQNEGFVGEVIFEDWEDGEDVFTDMKKIVANDAMTIILQSKKRVKQFLNEENIPFKIHMTEIYLHSPNPFHVVKVLEEFCVYGGSKYITLFLGRPCEFRLEQFGKKGKWDIGRHLSGNSVAITLLGNDPVLYVSAQNEQDCENFMELIDTRLDDQIIPFMTYEENSSFDIAVPPDFLKEFDLPDGNFKRIFARLLNDPNEGGDDTLHKLYADDALQMIAISSFYDDVLDELQIDYHLENKMLLSEPVIPDVREDTLEKLHSESFMDRVYLFYASQPNYQVKKGQPSSLFKKIFSSKATLDFNLEKNGKAVVLVLDGELAIIYENE</sequence>
<accession>A0A0J8GCP9</accession>
<dbReference type="PATRIC" id="fig|1430899.3.peg.2038"/>
<dbReference type="RefSeq" id="WP_007476243.1">
    <property type="nucleotide sequence ID" value="NZ_KQ130617.1"/>
</dbReference>
<protein>
    <submittedName>
        <fullName evidence="1">Uncharacterized protein</fullName>
    </submittedName>
</protein>
<name>A0A0J8GCP9_9LIST</name>
<keyword evidence="2" id="KW-1185">Reference proteome</keyword>
<reference evidence="1 2" key="1">
    <citation type="journal article" date="2015" name="Genome Biol. Evol.">
        <title>Comparative Genomics of Listeria Sensu Lato: Genus-Wide Differences in Evolutionary Dynamics and the Progressive Gain of Complex, Potentially Pathogenicity-Related Traits through Lateral Gene Transfer.</title>
        <authorList>
            <person name="Chiara M."/>
            <person name="Caruso M."/>
            <person name="D'Erchia A.M."/>
            <person name="Manzari C."/>
            <person name="Fraccalvieri R."/>
            <person name="Goffredo E."/>
            <person name="Latorre L."/>
            <person name="Miccolupo A."/>
            <person name="Padalino I."/>
            <person name="Santagada G."/>
            <person name="Chiocco D."/>
            <person name="Pesole G."/>
            <person name="Horner D.S."/>
            <person name="Parisi A."/>
        </authorList>
    </citation>
    <scope>NUCLEOTIDE SEQUENCE [LARGE SCALE GENOMIC DNA]</scope>
    <source>
        <strain evidence="1 2">1991</strain>
    </source>
</reference>
<gene>
    <name evidence="1" type="ORF">X560_1990</name>
</gene>
<dbReference type="EMBL" id="AZHO01000024">
    <property type="protein sequence ID" value="KMT58774.1"/>
    <property type="molecule type" value="Genomic_DNA"/>
</dbReference>
<dbReference type="AlphaFoldDB" id="A0A0J8GCP9"/>
<evidence type="ECO:0000313" key="1">
    <source>
        <dbReference type="EMBL" id="KMT58774.1"/>
    </source>
</evidence>
<proteinExistence type="predicted"/>